<dbReference type="AlphaFoldDB" id="A0A640KC13"/>
<keyword evidence="1" id="KW-0175">Coiled coil</keyword>
<feature type="region of interest" description="Disordered" evidence="2">
    <location>
        <begin position="212"/>
        <end position="259"/>
    </location>
</feature>
<feature type="region of interest" description="Disordered" evidence="2">
    <location>
        <begin position="1"/>
        <end position="27"/>
    </location>
</feature>
<dbReference type="Proteomes" id="UP000419144">
    <property type="component" value="Unassembled WGS sequence"/>
</dbReference>
<reference evidence="3" key="1">
    <citation type="submission" date="2019-11" db="EMBL/GenBank/DDBJ databases">
        <title>Leishmania tarentolae CDS.</title>
        <authorList>
            <person name="Goto Y."/>
            <person name="Yamagishi J."/>
        </authorList>
    </citation>
    <scope>NUCLEOTIDE SEQUENCE [LARGE SCALE GENOMIC DNA]</scope>
    <source>
        <strain evidence="3">Parrot Tar II</strain>
    </source>
</reference>
<feature type="coiled-coil region" evidence="1">
    <location>
        <begin position="304"/>
        <end position="357"/>
    </location>
</feature>
<evidence type="ECO:0000313" key="3">
    <source>
        <dbReference type="EMBL" id="GET86574.1"/>
    </source>
</evidence>
<protein>
    <submittedName>
        <fullName evidence="3">Uncharacterized protein</fullName>
    </submittedName>
</protein>
<evidence type="ECO:0000256" key="2">
    <source>
        <dbReference type="SAM" id="MobiDB-lite"/>
    </source>
</evidence>
<name>A0A640KC13_LEITA</name>
<comment type="caution">
    <text evidence="3">The sequence shown here is derived from an EMBL/GenBank/DDBJ whole genome shotgun (WGS) entry which is preliminary data.</text>
</comment>
<feature type="coiled-coil region" evidence="1">
    <location>
        <begin position="503"/>
        <end position="530"/>
    </location>
</feature>
<evidence type="ECO:0000256" key="1">
    <source>
        <dbReference type="SAM" id="Coils"/>
    </source>
</evidence>
<evidence type="ECO:0000313" key="4">
    <source>
        <dbReference type="Proteomes" id="UP000419144"/>
    </source>
</evidence>
<organism evidence="3 4">
    <name type="scientific">Leishmania tarentolae</name>
    <name type="common">Sauroleishmania tarentolae</name>
    <dbReference type="NCBI Taxonomy" id="5689"/>
    <lineage>
        <taxon>Eukaryota</taxon>
        <taxon>Discoba</taxon>
        <taxon>Euglenozoa</taxon>
        <taxon>Kinetoplastea</taxon>
        <taxon>Metakinetoplastina</taxon>
        <taxon>Trypanosomatida</taxon>
        <taxon>Trypanosomatidae</taxon>
        <taxon>Leishmaniinae</taxon>
        <taxon>Leishmania</taxon>
        <taxon>lizard Leishmania</taxon>
    </lineage>
</organism>
<accession>A0A640KC13</accession>
<proteinExistence type="predicted"/>
<dbReference type="EMBL" id="BLBS01000012">
    <property type="protein sequence ID" value="GET86574.1"/>
    <property type="molecule type" value="Genomic_DNA"/>
</dbReference>
<gene>
    <name evidence="3" type="ORF">LtaPh_1014400</name>
</gene>
<sequence length="593" mass="64829">MWHLPPHKSAPGVFASAAAKPPSAVEPSVLSEDVERLLTWGRHALQAQRQQRRAPSTSLAFADQASMARRTSPLSSSAVPVSTPVAPDTDECTWRLPAQGLNASARIPELLRTNVDAPYTVEEARKRLAQLKELEVANTRMFESRWALLCLGRERLLRLHRKRHEGEAPSPRTHHLRRLTITVQAIVEGEASLKEALRDILRGLAELGQRLEQHHRQAQEDVVPSASARQQNGALSESVHAGSSGGSEEDAEAKKGASTSLRSLADDVVRGKRLLLDSHREWQTVRAAQRRTTAARLQQRAESERALQYQLEKLKAAVAEVTAEEAYERRRLAALRAQCAAAEREAALQNASALRERATSEALQRLQQLHQHAAFQEAIECQELAASEARYHQAKATYDVAVSEHHAAQEALAAAQQACVDSKRRREGAEGDLARVRQALKSVSDKCEEVRAQRAQTAEDCAAADDALYQKQRAHDSWLSGEKGDGSSSGGPTHPCLGAPSAANGAAERYRALQQELPRLERHLERGVEEVLALERTEAQLRGTLERKRCALGLLSEQKTALEAHLASLESGVGDALGVVAQEKAGSREPAAS</sequence>
<dbReference type="OrthoDB" id="267896at2759"/>
<feature type="region of interest" description="Disordered" evidence="2">
    <location>
        <begin position="473"/>
        <end position="503"/>
    </location>
</feature>
<keyword evidence="4" id="KW-1185">Reference proteome</keyword>
<dbReference type="VEuPathDB" id="TriTrypDB:LtaPh_1014400"/>